<evidence type="ECO:0000313" key="1">
    <source>
        <dbReference type="EMBL" id="KKL11908.1"/>
    </source>
</evidence>
<comment type="caution">
    <text evidence="1">The sequence shown here is derived from an EMBL/GenBank/DDBJ whole genome shotgun (WGS) entry which is preliminary data.</text>
</comment>
<dbReference type="EMBL" id="LAZR01041470">
    <property type="protein sequence ID" value="KKL11908.1"/>
    <property type="molecule type" value="Genomic_DNA"/>
</dbReference>
<organism evidence="1">
    <name type="scientific">marine sediment metagenome</name>
    <dbReference type="NCBI Taxonomy" id="412755"/>
    <lineage>
        <taxon>unclassified sequences</taxon>
        <taxon>metagenomes</taxon>
        <taxon>ecological metagenomes</taxon>
    </lineage>
</organism>
<gene>
    <name evidence="1" type="ORF">LCGC14_2541060</name>
</gene>
<proteinExistence type="predicted"/>
<sequence>MAPFYLGYMHRKVIISHAGFLVLNLITLRG</sequence>
<protein>
    <submittedName>
        <fullName evidence="1">Uncharacterized protein</fullName>
    </submittedName>
</protein>
<feature type="non-terminal residue" evidence="1">
    <location>
        <position position="30"/>
    </location>
</feature>
<reference evidence="1" key="1">
    <citation type="journal article" date="2015" name="Nature">
        <title>Complex archaea that bridge the gap between prokaryotes and eukaryotes.</title>
        <authorList>
            <person name="Spang A."/>
            <person name="Saw J.H."/>
            <person name="Jorgensen S.L."/>
            <person name="Zaremba-Niedzwiedzka K."/>
            <person name="Martijn J."/>
            <person name="Lind A.E."/>
            <person name="van Eijk R."/>
            <person name="Schleper C."/>
            <person name="Guy L."/>
            <person name="Ettema T.J."/>
        </authorList>
    </citation>
    <scope>NUCLEOTIDE SEQUENCE</scope>
</reference>
<dbReference type="AlphaFoldDB" id="A0A0F9DIS8"/>
<accession>A0A0F9DIS8</accession>
<name>A0A0F9DIS8_9ZZZZ</name>